<feature type="region of interest" description="Disordered" evidence="5">
    <location>
        <begin position="24"/>
        <end position="52"/>
    </location>
</feature>
<evidence type="ECO:0000313" key="7">
    <source>
        <dbReference type="EMBL" id="CAD9640748.1"/>
    </source>
</evidence>
<keyword evidence="3 4" id="KW-0408">Iron</keyword>
<evidence type="ECO:0000256" key="5">
    <source>
        <dbReference type="SAM" id="MobiDB-lite"/>
    </source>
</evidence>
<dbReference type="InterPro" id="IPR036400">
    <property type="entry name" value="Cyt_B5-like_heme/steroid_sf"/>
</dbReference>
<dbReference type="PROSITE" id="PS50255">
    <property type="entry name" value="CYTOCHROME_B5_2"/>
    <property type="match status" value="1"/>
</dbReference>
<dbReference type="PROSITE" id="PS00191">
    <property type="entry name" value="CYTOCHROME_B5_1"/>
    <property type="match status" value="1"/>
</dbReference>
<evidence type="ECO:0000256" key="1">
    <source>
        <dbReference type="ARBA" id="ARBA00022617"/>
    </source>
</evidence>
<protein>
    <recommendedName>
        <fullName evidence="6">Cytochrome b5 heme-binding domain-containing protein</fullName>
    </recommendedName>
</protein>
<dbReference type="GO" id="GO:0020037">
    <property type="term" value="F:heme binding"/>
    <property type="evidence" value="ECO:0007669"/>
    <property type="project" value="UniProtKB-UniRule"/>
</dbReference>
<keyword evidence="2 4" id="KW-0479">Metal-binding</keyword>
<dbReference type="Gene3D" id="3.10.120.10">
    <property type="entry name" value="Cytochrome b5-like heme/steroid binding domain"/>
    <property type="match status" value="1"/>
</dbReference>
<accession>A0A6V0FKM6</accession>
<gene>
    <name evidence="7" type="ORF">BRAN1462_LOCUS58570</name>
</gene>
<evidence type="ECO:0000259" key="6">
    <source>
        <dbReference type="PROSITE" id="PS50255"/>
    </source>
</evidence>
<evidence type="ECO:0000256" key="2">
    <source>
        <dbReference type="ARBA" id="ARBA00022723"/>
    </source>
</evidence>
<dbReference type="GO" id="GO:0046872">
    <property type="term" value="F:metal ion binding"/>
    <property type="evidence" value="ECO:0007669"/>
    <property type="project" value="UniProtKB-UniRule"/>
</dbReference>
<dbReference type="InterPro" id="IPR001199">
    <property type="entry name" value="Cyt_B5-like_heme/steroid-bd"/>
</dbReference>
<comment type="similarity">
    <text evidence="4">Belongs to the cytochrome b5 family.</text>
</comment>
<name>A0A6V0FKM6_9DINO</name>
<keyword evidence="1 4" id="KW-0349">Heme</keyword>
<dbReference type="SUPFAM" id="SSF55856">
    <property type="entry name" value="Cytochrome b5-like heme/steroid binding domain"/>
    <property type="match status" value="1"/>
</dbReference>
<evidence type="ECO:0000256" key="4">
    <source>
        <dbReference type="RuleBase" id="RU362121"/>
    </source>
</evidence>
<feature type="domain" description="Cytochrome b5 heme-binding" evidence="6">
    <location>
        <begin position="38"/>
        <end position="129"/>
    </location>
</feature>
<organism evidence="7">
    <name type="scientific">Zooxanthella nutricula</name>
    <dbReference type="NCBI Taxonomy" id="1333877"/>
    <lineage>
        <taxon>Eukaryota</taxon>
        <taxon>Sar</taxon>
        <taxon>Alveolata</taxon>
        <taxon>Dinophyceae</taxon>
        <taxon>Peridiniales</taxon>
        <taxon>Peridiniales incertae sedis</taxon>
        <taxon>Zooxanthella</taxon>
    </lineage>
</organism>
<dbReference type="AlphaFoldDB" id="A0A6V0FKM6"/>
<evidence type="ECO:0000256" key="3">
    <source>
        <dbReference type="ARBA" id="ARBA00023004"/>
    </source>
</evidence>
<feature type="compositionally biased region" description="Basic and acidic residues" evidence="5">
    <location>
        <begin position="42"/>
        <end position="52"/>
    </location>
</feature>
<reference evidence="7" key="1">
    <citation type="submission" date="2021-01" db="EMBL/GenBank/DDBJ databases">
        <authorList>
            <person name="Corre E."/>
            <person name="Pelletier E."/>
            <person name="Niang G."/>
            <person name="Scheremetjew M."/>
            <person name="Finn R."/>
            <person name="Kale V."/>
            <person name="Holt S."/>
            <person name="Cochrane G."/>
            <person name="Meng A."/>
            <person name="Brown T."/>
            <person name="Cohen L."/>
        </authorList>
    </citation>
    <scope>NUCLEOTIDE SEQUENCE</scope>
    <source>
        <strain evidence="7">RCC3387</strain>
    </source>
</reference>
<dbReference type="InterPro" id="IPR018506">
    <property type="entry name" value="Cyt_B5_heme-BS"/>
</dbReference>
<dbReference type="Pfam" id="PF00173">
    <property type="entry name" value="Cyt-b5"/>
    <property type="match status" value="1"/>
</dbReference>
<sequence>MAVVSADHADESLNAERIALPSATLAADGRGQRSAPGPRLYSPEEVRKHSEPDQGSFWAVIDGFVVDASEFVQTHPGGLKKLLSADSAATGATGRAFGFSFSRGRNAHFPQTGRRFRDGVEQYLSGKGDDAFLPPADVAFPPFGKLVILGQLDNGR</sequence>
<proteinExistence type="inferred from homology"/>
<dbReference type="EMBL" id="HBGW01092310">
    <property type="protein sequence ID" value="CAD9640748.1"/>
    <property type="molecule type" value="Transcribed_RNA"/>
</dbReference>